<feature type="transmembrane region" description="Helical" evidence="10">
    <location>
        <begin position="6"/>
        <end position="22"/>
    </location>
</feature>
<keyword evidence="8" id="KW-0503">Monooxygenase</keyword>
<dbReference type="GO" id="GO:0016705">
    <property type="term" value="F:oxidoreductase activity, acting on paired donors, with incorporation or reduction of molecular oxygen"/>
    <property type="evidence" value="ECO:0007669"/>
    <property type="project" value="InterPro"/>
</dbReference>
<comment type="cofactor">
    <cofactor evidence="1 9">
        <name>heme</name>
        <dbReference type="ChEBI" id="CHEBI:30413"/>
    </cofactor>
</comment>
<keyword evidence="5 9" id="KW-0479">Metal-binding</keyword>
<dbReference type="InParanoid" id="A0A5C3P5J5"/>
<dbReference type="InterPro" id="IPR002403">
    <property type="entry name" value="Cyt_P450_E_grp-IV"/>
</dbReference>
<evidence type="ECO:0000256" key="2">
    <source>
        <dbReference type="ARBA" id="ARBA00005179"/>
    </source>
</evidence>
<dbReference type="EMBL" id="ML211284">
    <property type="protein sequence ID" value="TFK84945.1"/>
    <property type="molecule type" value="Genomic_DNA"/>
</dbReference>
<dbReference type="GO" id="GO:0004497">
    <property type="term" value="F:monooxygenase activity"/>
    <property type="evidence" value="ECO:0007669"/>
    <property type="project" value="UniProtKB-KW"/>
</dbReference>
<organism evidence="11 12">
    <name type="scientific">Polyporus arcularius HHB13444</name>
    <dbReference type="NCBI Taxonomy" id="1314778"/>
    <lineage>
        <taxon>Eukaryota</taxon>
        <taxon>Fungi</taxon>
        <taxon>Dikarya</taxon>
        <taxon>Basidiomycota</taxon>
        <taxon>Agaricomycotina</taxon>
        <taxon>Agaricomycetes</taxon>
        <taxon>Polyporales</taxon>
        <taxon>Polyporaceae</taxon>
        <taxon>Polyporus</taxon>
    </lineage>
</organism>
<dbReference type="PRINTS" id="PR00465">
    <property type="entry name" value="EP450IV"/>
</dbReference>
<comment type="pathway">
    <text evidence="2">Secondary metabolite biosynthesis.</text>
</comment>
<dbReference type="InterPro" id="IPR050121">
    <property type="entry name" value="Cytochrome_P450_monoxygenase"/>
</dbReference>
<evidence type="ECO:0000256" key="1">
    <source>
        <dbReference type="ARBA" id="ARBA00001971"/>
    </source>
</evidence>
<evidence type="ECO:0000256" key="4">
    <source>
        <dbReference type="ARBA" id="ARBA00022617"/>
    </source>
</evidence>
<gene>
    <name evidence="11" type="ORF">K466DRAFT_601604</name>
</gene>
<reference evidence="11 12" key="1">
    <citation type="journal article" date="2019" name="Nat. Ecol. Evol.">
        <title>Megaphylogeny resolves global patterns of mushroom evolution.</title>
        <authorList>
            <person name="Varga T."/>
            <person name="Krizsan K."/>
            <person name="Foldi C."/>
            <person name="Dima B."/>
            <person name="Sanchez-Garcia M."/>
            <person name="Sanchez-Ramirez S."/>
            <person name="Szollosi G.J."/>
            <person name="Szarkandi J.G."/>
            <person name="Papp V."/>
            <person name="Albert L."/>
            <person name="Andreopoulos W."/>
            <person name="Angelini C."/>
            <person name="Antonin V."/>
            <person name="Barry K.W."/>
            <person name="Bougher N.L."/>
            <person name="Buchanan P."/>
            <person name="Buyck B."/>
            <person name="Bense V."/>
            <person name="Catcheside P."/>
            <person name="Chovatia M."/>
            <person name="Cooper J."/>
            <person name="Damon W."/>
            <person name="Desjardin D."/>
            <person name="Finy P."/>
            <person name="Geml J."/>
            <person name="Haridas S."/>
            <person name="Hughes K."/>
            <person name="Justo A."/>
            <person name="Karasinski D."/>
            <person name="Kautmanova I."/>
            <person name="Kiss B."/>
            <person name="Kocsube S."/>
            <person name="Kotiranta H."/>
            <person name="LaButti K.M."/>
            <person name="Lechner B.E."/>
            <person name="Liimatainen K."/>
            <person name="Lipzen A."/>
            <person name="Lukacs Z."/>
            <person name="Mihaltcheva S."/>
            <person name="Morgado L.N."/>
            <person name="Niskanen T."/>
            <person name="Noordeloos M.E."/>
            <person name="Ohm R.A."/>
            <person name="Ortiz-Santana B."/>
            <person name="Ovrebo C."/>
            <person name="Racz N."/>
            <person name="Riley R."/>
            <person name="Savchenko A."/>
            <person name="Shiryaev A."/>
            <person name="Soop K."/>
            <person name="Spirin V."/>
            <person name="Szebenyi C."/>
            <person name="Tomsovsky M."/>
            <person name="Tulloss R.E."/>
            <person name="Uehling J."/>
            <person name="Grigoriev I.V."/>
            <person name="Vagvolgyi C."/>
            <person name="Papp T."/>
            <person name="Martin F.M."/>
            <person name="Miettinen O."/>
            <person name="Hibbett D.S."/>
            <person name="Nagy L.G."/>
        </authorList>
    </citation>
    <scope>NUCLEOTIDE SEQUENCE [LARGE SCALE GENOMIC DNA]</scope>
    <source>
        <strain evidence="11 12">HHB13444</strain>
    </source>
</reference>
<evidence type="ECO:0000256" key="6">
    <source>
        <dbReference type="ARBA" id="ARBA00023002"/>
    </source>
</evidence>
<evidence type="ECO:0000256" key="5">
    <source>
        <dbReference type="ARBA" id="ARBA00022723"/>
    </source>
</evidence>
<keyword evidence="12" id="KW-1185">Reference proteome</keyword>
<dbReference type="GO" id="GO:0005506">
    <property type="term" value="F:iron ion binding"/>
    <property type="evidence" value="ECO:0007669"/>
    <property type="project" value="InterPro"/>
</dbReference>
<evidence type="ECO:0000256" key="9">
    <source>
        <dbReference type="PIRSR" id="PIRSR602403-1"/>
    </source>
</evidence>
<dbReference type="SUPFAM" id="SSF48264">
    <property type="entry name" value="Cytochrome P450"/>
    <property type="match status" value="1"/>
</dbReference>
<keyword evidence="10" id="KW-1133">Transmembrane helix</keyword>
<dbReference type="Proteomes" id="UP000308197">
    <property type="component" value="Unassembled WGS sequence"/>
</dbReference>
<comment type="similarity">
    <text evidence="3">Belongs to the cytochrome P450 family.</text>
</comment>
<dbReference type="STRING" id="1314778.A0A5C3P5J5"/>
<dbReference type="Gene3D" id="1.10.630.10">
    <property type="entry name" value="Cytochrome P450"/>
    <property type="match status" value="1"/>
</dbReference>
<dbReference type="AlphaFoldDB" id="A0A5C3P5J5"/>
<keyword evidence="10" id="KW-0812">Transmembrane</keyword>
<evidence type="ECO:0000256" key="8">
    <source>
        <dbReference type="ARBA" id="ARBA00023033"/>
    </source>
</evidence>
<name>A0A5C3P5J5_9APHY</name>
<dbReference type="InterPro" id="IPR036396">
    <property type="entry name" value="Cyt_P450_sf"/>
</dbReference>
<keyword evidence="4 9" id="KW-0349">Heme</keyword>
<feature type="binding site" description="axial binding residue" evidence="9">
    <location>
        <position position="482"/>
    </location>
    <ligand>
        <name>heme</name>
        <dbReference type="ChEBI" id="CHEBI:30413"/>
    </ligand>
    <ligandPart>
        <name>Fe</name>
        <dbReference type="ChEBI" id="CHEBI:18248"/>
    </ligandPart>
</feature>
<evidence type="ECO:0000256" key="10">
    <source>
        <dbReference type="SAM" id="Phobius"/>
    </source>
</evidence>
<dbReference type="PRINTS" id="PR00385">
    <property type="entry name" value="P450"/>
</dbReference>
<dbReference type="InterPro" id="IPR001128">
    <property type="entry name" value="Cyt_P450"/>
</dbReference>
<accession>A0A5C3P5J5</accession>
<evidence type="ECO:0000313" key="12">
    <source>
        <dbReference type="Proteomes" id="UP000308197"/>
    </source>
</evidence>
<protein>
    <submittedName>
        <fullName evidence="11">Cytochrome P450</fullName>
    </submittedName>
</protein>
<sequence>MDSYLIVWLLLGLGIITAIRRYRAGRYIRKLRGPPSPSILFGHMEQLGHQASVGGLEQQWCREYGAVWRMKGCFSKDFLMIADPKALQYILHKSGYHFVKGAVSVQVGREINGESGLTAVTGSDHARIRKIMNPAFTSGQLRSFLPLFRRSAQKLGRLWTEEIQNDSQNGQRMDVLAWISRCTLDVIGEVAFDVDCGALDDTVNPIMQAYRNMFAESVPYPSRATLLFRSIWPYLPDKLLRLVKYLPTRDHIHFRRTLYKIEGYASSLVQEKTRAVLEESDNAPNKRDIISIMVRANASEDPKHRLSHVEMISQMSTFLLAGHETTSNSMSWLLYELARHPEHQALLRQEIQAVRARVAERGDSDLSVSDMDSMHLVVSTIKEILRLHPIVYLYVRMPTREEVLPLAYPVTNVDGETMNEIPIPSGTNLYLSIWTYNRLPQIWGPDAHEFNPSRFLAQEKLGETYVGVTSNLMTFGADLQACIGWRFALIEIQAILVELIERFAFATPEDMPEIVQLPAGLATPIVKGEEAVGAQMPLQVTPI</sequence>
<evidence type="ECO:0000256" key="3">
    <source>
        <dbReference type="ARBA" id="ARBA00010617"/>
    </source>
</evidence>
<evidence type="ECO:0000313" key="11">
    <source>
        <dbReference type="EMBL" id="TFK84945.1"/>
    </source>
</evidence>
<dbReference type="PANTHER" id="PTHR24305:SF166">
    <property type="entry name" value="CYTOCHROME P450 12A4, MITOCHONDRIAL-RELATED"/>
    <property type="match status" value="1"/>
</dbReference>
<keyword evidence="7 9" id="KW-0408">Iron</keyword>
<dbReference type="Pfam" id="PF00067">
    <property type="entry name" value="p450"/>
    <property type="match status" value="1"/>
</dbReference>
<evidence type="ECO:0000256" key="7">
    <source>
        <dbReference type="ARBA" id="ARBA00023004"/>
    </source>
</evidence>
<proteinExistence type="inferred from homology"/>
<dbReference type="GO" id="GO:0020037">
    <property type="term" value="F:heme binding"/>
    <property type="evidence" value="ECO:0007669"/>
    <property type="project" value="InterPro"/>
</dbReference>
<dbReference type="PANTHER" id="PTHR24305">
    <property type="entry name" value="CYTOCHROME P450"/>
    <property type="match status" value="1"/>
</dbReference>
<keyword evidence="10" id="KW-0472">Membrane</keyword>
<keyword evidence="6" id="KW-0560">Oxidoreductase</keyword>